<reference evidence="5 6" key="1">
    <citation type="journal article" date="2014" name="Antonie Van Leeuwenhoek">
        <title>Hyphomonas beringensis sp. nov. and Hyphomonas chukchiensis sp. nov., isolated from surface seawater of the Bering Sea and Chukchi Sea.</title>
        <authorList>
            <person name="Li C."/>
            <person name="Lai Q."/>
            <person name="Li G."/>
            <person name="Dong C."/>
            <person name="Wang J."/>
            <person name="Liao Y."/>
            <person name="Shao Z."/>
        </authorList>
    </citation>
    <scope>NUCLEOTIDE SEQUENCE [LARGE SCALE GENOMIC DNA]</scope>
    <source>
        <strain evidence="5 6">MHS-2</strain>
    </source>
</reference>
<organism evidence="5 6">
    <name type="scientific">Hyphomonas johnsonii MHS-2</name>
    <dbReference type="NCBI Taxonomy" id="1280950"/>
    <lineage>
        <taxon>Bacteria</taxon>
        <taxon>Pseudomonadati</taxon>
        <taxon>Pseudomonadota</taxon>
        <taxon>Alphaproteobacteria</taxon>
        <taxon>Hyphomonadales</taxon>
        <taxon>Hyphomonadaceae</taxon>
        <taxon>Hyphomonas</taxon>
    </lineage>
</organism>
<dbReference type="PANTHER" id="PTHR30307:SF0">
    <property type="entry name" value="S-ADENOSYLMETHIONINE:TRNA RIBOSYLTRANSFERASE-ISOMERASE"/>
    <property type="match status" value="1"/>
</dbReference>
<evidence type="ECO:0000256" key="3">
    <source>
        <dbReference type="ARBA" id="ARBA00022691"/>
    </source>
</evidence>
<gene>
    <name evidence="5" type="ORF">HJO_17344</name>
</gene>
<dbReference type="Gene3D" id="3.40.1780.10">
    <property type="entry name" value="QueA-like"/>
    <property type="match status" value="1"/>
</dbReference>
<dbReference type="RefSeq" id="WP_035619596.1">
    <property type="nucleotide sequence ID" value="NZ_ARYK01000014.1"/>
</dbReference>
<keyword evidence="1" id="KW-0963">Cytoplasm</keyword>
<dbReference type="eggNOG" id="COG0809">
    <property type="taxonomic scope" value="Bacteria"/>
</dbReference>
<evidence type="ECO:0000256" key="1">
    <source>
        <dbReference type="ARBA" id="ARBA00022490"/>
    </source>
</evidence>
<dbReference type="SUPFAM" id="SSF111337">
    <property type="entry name" value="QueA-like"/>
    <property type="match status" value="1"/>
</dbReference>
<evidence type="ECO:0000256" key="4">
    <source>
        <dbReference type="ARBA" id="ARBA00022785"/>
    </source>
</evidence>
<dbReference type="InterPro" id="IPR036100">
    <property type="entry name" value="QueA_sf"/>
</dbReference>
<dbReference type="AlphaFoldDB" id="A0A059F9C7"/>
<evidence type="ECO:0000256" key="2">
    <source>
        <dbReference type="ARBA" id="ARBA00022679"/>
    </source>
</evidence>
<dbReference type="GO" id="GO:0051075">
    <property type="term" value="F:S-adenosylmethionine:tRNA ribosyltransferase-isomerase activity"/>
    <property type="evidence" value="ECO:0007669"/>
    <property type="project" value="TreeGrafter"/>
</dbReference>
<dbReference type="GO" id="GO:0008616">
    <property type="term" value="P:tRNA queuosine(34) biosynthetic process"/>
    <property type="evidence" value="ECO:0007669"/>
    <property type="project" value="UniProtKB-KW"/>
</dbReference>
<keyword evidence="5" id="KW-0413">Isomerase</keyword>
<dbReference type="InterPro" id="IPR003699">
    <property type="entry name" value="QueA"/>
</dbReference>
<dbReference type="Gene3D" id="2.40.10.240">
    <property type="entry name" value="QueA-like"/>
    <property type="match status" value="1"/>
</dbReference>
<feature type="non-terminal residue" evidence="5">
    <location>
        <position position="239"/>
    </location>
</feature>
<sequence>MNLDAFQFDLPERLIALRPADPQDSARLLVVHGDGRLEDAHVRDLPRYLAPGDVLVFNDTRVLPAALKGVRPARDAVGADVACDVNLVERVDDHTWQALARPGKRLKPGDTIRFAEGFHAVITQRFEGGEIELAFSQSGAALERALDAHGAMPLPPYIARRRPADAADRDTYQTAFAGEDAASVAAPTAGLHFTPRLLSELDAAGLRRETVRLHVGLGTFKPLEEAQIEANRLHAEWRR</sequence>
<evidence type="ECO:0000313" key="6">
    <source>
        <dbReference type="Proteomes" id="UP000025171"/>
    </source>
</evidence>
<dbReference type="InterPro" id="IPR042119">
    <property type="entry name" value="QueA_dom2"/>
</dbReference>
<dbReference type="STRING" id="1280950.HJO_17344"/>
<protein>
    <submittedName>
        <fullName evidence="5">S-adenosylmethionine--tRNA ribosyltransferase-isomerase</fullName>
    </submittedName>
</protein>
<keyword evidence="6" id="KW-1185">Reference proteome</keyword>
<comment type="caution">
    <text evidence="5">The sequence shown here is derived from an EMBL/GenBank/DDBJ whole genome shotgun (WGS) entry which is preliminary data.</text>
</comment>
<dbReference type="Proteomes" id="UP000025171">
    <property type="component" value="Unassembled WGS sequence"/>
</dbReference>
<keyword evidence="4" id="KW-0671">Queuosine biosynthesis</keyword>
<keyword evidence="3" id="KW-0949">S-adenosyl-L-methionine</keyword>
<evidence type="ECO:0000313" key="5">
    <source>
        <dbReference type="EMBL" id="KCZ87161.1"/>
    </source>
</evidence>
<proteinExistence type="predicted"/>
<keyword evidence="2 5" id="KW-0808">Transferase</keyword>
<accession>A0A059F9C7</accession>
<dbReference type="EMBL" id="ARYK01000014">
    <property type="protein sequence ID" value="KCZ87161.1"/>
    <property type="molecule type" value="Genomic_DNA"/>
</dbReference>
<dbReference type="PANTHER" id="PTHR30307">
    <property type="entry name" value="S-ADENOSYLMETHIONINE:TRNA RIBOSYLTRANSFERASE-ISOMERASE"/>
    <property type="match status" value="1"/>
</dbReference>
<dbReference type="Pfam" id="PF02547">
    <property type="entry name" value="Queuosine_synth"/>
    <property type="match status" value="1"/>
</dbReference>
<dbReference type="InterPro" id="IPR042118">
    <property type="entry name" value="QueA_dom1"/>
</dbReference>
<name>A0A059F9C7_9PROT</name>
<dbReference type="OrthoDB" id="9805933at2"/>